<evidence type="ECO:0000256" key="2">
    <source>
        <dbReference type="SAM" id="SignalP"/>
    </source>
</evidence>
<dbReference type="Pfam" id="PF00085">
    <property type="entry name" value="Thioredoxin"/>
    <property type="match status" value="1"/>
</dbReference>
<dbReference type="PANTHER" id="PTHR42852">
    <property type="entry name" value="THIOL:DISULFIDE INTERCHANGE PROTEIN DSBE"/>
    <property type="match status" value="1"/>
</dbReference>
<dbReference type="AlphaFoldDB" id="A0A380W848"/>
<name>A0A380W848_AFIFE</name>
<dbReference type="PROSITE" id="PS00194">
    <property type="entry name" value="THIOREDOXIN_1"/>
    <property type="match status" value="1"/>
</dbReference>
<gene>
    <name evidence="4" type="primary">stoA</name>
    <name evidence="4" type="ORF">NCTC12722_02022</name>
</gene>
<feature type="domain" description="Thioredoxin" evidence="3">
    <location>
        <begin position="20"/>
        <end position="169"/>
    </location>
</feature>
<feature type="signal peptide" evidence="2">
    <location>
        <begin position="1"/>
        <end position="27"/>
    </location>
</feature>
<dbReference type="InterPro" id="IPR036249">
    <property type="entry name" value="Thioredoxin-like_sf"/>
</dbReference>
<dbReference type="Proteomes" id="UP000254343">
    <property type="component" value="Unassembled WGS sequence"/>
</dbReference>
<protein>
    <submittedName>
        <fullName evidence="4">Stage IV sporulation protein H</fullName>
    </submittedName>
</protein>
<dbReference type="InterPro" id="IPR017937">
    <property type="entry name" value="Thioredoxin_CS"/>
</dbReference>
<dbReference type="CDD" id="cd02966">
    <property type="entry name" value="TlpA_like_family"/>
    <property type="match status" value="1"/>
</dbReference>
<dbReference type="EMBL" id="UIGB01000001">
    <property type="protein sequence ID" value="SUU84819.1"/>
    <property type="molecule type" value="Genomic_DNA"/>
</dbReference>
<keyword evidence="2" id="KW-0732">Signal</keyword>
<dbReference type="InterPro" id="IPR050553">
    <property type="entry name" value="Thioredoxin_ResA/DsbE_sf"/>
</dbReference>
<dbReference type="PROSITE" id="PS51352">
    <property type="entry name" value="THIOREDOXIN_2"/>
    <property type="match status" value="1"/>
</dbReference>
<accession>A0A380W848</accession>
<sequence>MKRYMTHHLTRGLLALMTILFAGVAMADATIEIKPFERGSWQAIRQAHAGRPTLVHFWGVTCGPCKVELPELGQFAKSHPGVDVVMIDADLVPNTPAAVRATVSQAGLASAENWAFGDTFTERLRYEVDPKWQGDIPRSVLIGKDGSVRTIEGSAASADLEKWAQGQGAGRH</sequence>
<proteinExistence type="predicted"/>
<organism evidence="4 5">
    <name type="scientific">Afipia felis</name>
    <name type="common">Cat scratch disease bacillus</name>
    <dbReference type="NCBI Taxonomy" id="1035"/>
    <lineage>
        <taxon>Bacteria</taxon>
        <taxon>Pseudomonadati</taxon>
        <taxon>Pseudomonadota</taxon>
        <taxon>Alphaproteobacteria</taxon>
        <taxon>Hyphomicrobiales</taxon>
        <taxon>Nitrobacteraceae</taxon>
        <taxon>Afipia</taxon>
    </lineage>
</organism>
<evidence type="ECO:0000256" key="1">
    <source>
        <dbReference type="ARBA" id="ARBA00023284"/>
    </source>
</evidence>
<keyword evidence="1" id="KW-0676">Redox-active center</keyword>
<evidence type="ECO:0000313" key="4">
    <source>
        <dbReference type="EMBL" id="SUU84819.1"/>
    </source>
</evidence>
<reference evidence="4 5" key="1">
    <citation type="submission" date="2018-06" db="EMBL/GenBank/DDBJ databases">
        <authorList>
            <consortium name="Pathogen Informatics"/>
            <person name="Doyle S."/>
        </authorList>
    </citation>
    <scope>NUCLEOTIDE SEQUENCE [LARGE SCALE GENOMIC DNA]</scope>
    <source>
        <strain evidence="4 5">NCTC12722</strain>
    </source>
</reference>
<dbReference type="InterPro" id="IPR013766">
    <property type="entry name" value="Thioredoxin_domain"/>
</dbReference>
<feature type="chain" id="PRO_5016624042" evidence="2">
    <location>
        <begin position="28"/>
        <end position="172"/>
    </location>
</feature>
<evidence type="ECO:0000313" key="5">
    <source>
        <dbReference type="Proteomes" id="UP000254343"/>
    </source>
</evidence>
<dbReference type="SUPFAM" id="SSF52833">
    <property type="entry name" value="Thioredoxin-like"/>
    <property type="match status" value="1"/>
</dbReference>
<dbReference type="PANTHER" id="PTHR42852:SF13">
    <property type="entry name" value="PROTEIN DIPZ"/>
    <property type="match status" value="1"/>
</dbReference>
<dbReference type="GO" id="GO:0015036">
    <property type="term" value="F:disulfide oxidoreductase activity"/>
    <property type="evidence" value="ECO:0007669"/>
    <property type="project" value="UniProtKB-ARBA"/>
</dbReference>
<dbReference type="Gene3D" id="3.40.30.10">
    <property type="entry name" value="Glutaredoxin"/>
    <property type="match status" value="1"/>
</dbReference>
<evidence type="ECO:0000259" key="3">
    <source>
        <dbReference type="PROSITE" id="PS51352"/>
    </source>
</evidence>